<keyword evidence="3 6" id="KW-0812">Transmembrane</keyword>
<evidence type="ECO:0000256" key="1">
    <source>
        <dbReference type="ARBA" id="ARBA00004651"/>
    </source>
</evidence>
<keyword evidence="4 6" id="KW-1133">Transmembrane helix</keyword>
<feature type="transmembrane region" description="Helical" evidence="6">
    <location>
        <begin position="444"/>
        <end position="461"/>
    </location>
</feature>
<comment type="subcellular location">
    <subcellularLocation>
        <location evidence="1">Cell membrane</location>
        <topology evidence="1">Multi-pass membrane protein</topology>
    </subcellularLocation>
</comment>
<feature type="transmembrane region" description="Helical" evidence="6">
    <location>
        <begin position="254"/>
        <end position="274"/>
    </location>
</feature>
<keyword evidence="7" id="KW-0813">Transport</keyword>
<dbReference type="Proteomes" id="UP000028294">
    <property type="component" value="Chromosome"/>
</dbReference>
<accession>A0AAP9CYW7</accession>
<feature type="transmembrane region" description="Helical" evidence="6">
    <location>
        <begin position="129"/>
        <end position="146"/>
    </location>
</feature>
<protein>
    <submittedName>
        <fullName evidence="7">Sugar transporter</fullName>
    </submittedName>
</protein>
<evidence type="ECO:0000256" key="2">
    <source>
        <dbReference type="ARBA" id="ARBA00022475"/>
    </source>
</evidence>
<sequence>MKKETRTSYTVKNAKVSLLFFVLGTLLAFFSRKIFLEELGNNFLGLTGTLNNILGLLNLAELGVGAAISFLLFEPLQKGDKVEIAKLISMLGVLYKRIGYTITILAIFISLFIPIVFKSADMNLGIIYFAYYSFLISTLLSYFFNYKQILLTANQKNYIVSSYFQSGIMIKTIIQIIIVYFTSNCLLWILMELLFGLVYCKVINWRIRKEYPWLLDFSTCDLPNNSEYLKIKRYVKLIFIHKIKDFVLTQSDQIFIFMFVSLKMVAYYGNYVLVINKLSQIFTKVLDGIVPSIGNLVVEGNKSKIVDVFWELSALRYFIAGALTYVLYVLLQPLIILWLGQEYLLSNQIMYAFLLIFFITQSRGAVDSFNSAYGLYADTWSAWTEGGINVLITVVLGYKMGIMGVLLGKIVSLLLIIVLWKPYYLFNSGINLSVKLYWKNTFKYYSIILVSILLAELYRKIIKIEPQSSISDFICYSILVLVPFILLLFALFYKFTAGGKMCFNRFKFVLSKYNQ</sequence>
<evidence type="ECO:0000256" key="6">
    <source>
        <dbReference type="SAM" id="Phobius"/>
    </source>
</evidence>
<keyword evidence="5 6" id="KW-0472">Membrane</keyword>
<feature type="transmembrane region" description="Helical" evidence="6">
    <location>
        <begin position="52"/>
        <end position="73"/>
    </location>
</feature>
<organism evidence="7 8">
    <name type="scientific">Bacteroides fragilis</name>
    <dbReference type="NCBI Taxonomy" id="817"/>
    <lineage>
        <taxon>Bacteria</taxon>
        <taxon>Pseudomonadati</taxon>
        <taxon>Bacteroidota</taxon>
        <taxon>Bacteroidia</taxon>
        <taxon>Bacteroidales</taxon>
        <taxon>Bacteroidaceae</taxon>
        <taxon>Bacteroides</taxon>
    </lineage>
</organism>
<reference evidence="7 8" key="1">
    <citation type="submission" date="2019-03" db="EMBL/GenBank/DDBJ databases">
        <title>Complete genome assembly of MDR B. fragilis.</title>
        <authorList>
            <person name="Sydenham T.V."/>
            <person name="Hasman H."/>
            <person name="Justesen U.S."/>
        </authorList>
    </citation>
    <scope>NUCLEOTIDE SEQUENCE [LARGE SCALE GENOMIC DNA]</scope>
    <source>
        <strain evidence="7 8">DCMOUH0067B</strain>
    </source>
</reference>
<dbReference type="GO" id="GO:0005886">
    <property type="term" value="C:plasma membrane"/>
    <property type="evidence" value="ECO:0007669"/>
    <property type="project" value="UniProtKB-SubCell"/>
</dbReference>
<evidence type="ECO:0000256" key="5">
    <source>
        <dbReference type="ARBA" id="ARBA00023136"/>
    </source>
</evidence>
<evidence type="ECO:0000256" key="3">
    <source>
        <dbReference type="ARBA" id="ARBA00022692"/>
    </source>
</evidence>
<feature type="transmembrane region" description="Helical" evidence="6">
    <location>
        <begin position="94"/>
        <end position="117"/>
    </location>
</feature>
<evidence type="ECO:0000256" key="4">
    <source>
        <dbReference type="ARBA" id="ARBA00022989"/>
    </source>
</evidence>
<dbReference type="RefSeq" id="WP_137569020.1">
    <property type="nucleotide sequence ID" value="NZ_CP036553.1"/>
</dbReference>
<dbReference type="AlphaFoldDB" id="A0AAP9CYW7"/>
<evidence type="ECO:0000313" key="8">
    <source>
        <dbReference type="Proteomes" id="UP000028294"/>
    </source>
</evidence>
<gene>
    <name evidence="7" type="ORF">IA74_008510</name>
</gene>
<feature type="transmembrane region" description="Helical" evidence="6">
    <location>
        <begin position="473"/>
        <end position="493"/>
    </location>
</feature>
<feature type="transmembrane region" description="Helical" evidence="6">
    <location>
        <begin position="158"/>
        <end position="180"/>
    </location>
</feature>
<feature type="transmembrane region" description="Helical" evidence="6">
    <location>
        <begin position="314"/>
        <end position="331"/>
    </location>
</feature>
<dbReference type="PANTHER" id="PTHR30250:SF26">
    <property type="entry name" value="PSMA PROTEIN"/>
    <property type="match status" value="1"/>
</dbReference>
<feature type="transmembrane region" description="Helical" evidence="6">
    <location>
        <begin position="343"/>
        <end position="360"/>
    </location>
</feature>
<keyword evidence="2" id="KW-1003">Cell membrane</keyword>
<feature type="transmembrane region" description="Helical" evidence="6">
    <location>
        <begin position="405"/>
        <end position="424"/>
    </location>
</feature>
<dbReference type="PANTHER" id="PTHR30250">
    <property type="entry name" value="PST FAMILY PREDICTED COLANIC ACID TRANSPORTER"/>
    <property type="match status" value="1"/>
</dbReference>
<name>A0AAP9CYW7_BACFG</name>
<evidence type="ECO:0000313" key="7">
    <source>
        <dbReference type="EMBL" id="QCQ36149.1"/>
    </source>
</evidence>
<keyword evidence="7" id="KW-0762">Sugar transport</keyword>
<feature type="transmembrane region" description="Helical" evidence="6">
    <location>
        <begin position="186"/>
        <end position="204"/>
    </location>
</feature>
<proteinExistence type="predicted"/>
<dbReference type="EMBL" id="CP036553">
    <property type="protein sequence ID" value="QCQ36149.1"/>
    <property type="molecule type" value="Genomic_DNA"/>
</dbReference>
<dbReference type="InterPro" id="IPR050833">
    <property type="entry name" value="Poly_Biosynth_Transport"/>
</dbReference>